<dbReference type="Pfam" id="PF24670">
    <property type="entry name" value="DUF7653"/>
    <property type="match status" value="1"/>
</dbReference>
<dbReference type="Proteomes" id="UP001190926">
    <property type="component" value="Unassembled WGS sequence"/>
</dbReference>
<reference evidence="4 5" key="1">
    <citation type="journal article" date="2021" name="Nat. Commun.">
        <title>Incipient diploidization of the medicinal plant Perilla within 10,000 years.</title>
        <authorList>
            <person name="Zhang Y."/>
            <person name="Shen Q."/>
            <person name="Leng L."/>
            <person name="Zhang D."/>
            <person name="Chen S."/>
            <person name="Shi Y."/>
            <person name="Ning Z."/>
            <person name="Chen S."/>
        </authorList>
    </citation>
    <scope>NUCLEOTIDE SEQUENCE [LARGE SCALE GENOMIC DNA]</scope>
    <source>
        <strain evidence="5">cv. PC099</strain>
    </source>
</reference>
<keyword evidence="5" id="KW-1185">Reference proteome</keyword>
<feature type="compositionally biased region" description="Polar residues" evidence="2">
    <location>
        <begin position="495"/>
        <end position="505"/>
    </location>
</feature>
<dbReference type="EMBL" id="SDAM02000107">
    <property type="protein sequence ID" value="KAH6829532.1"/>
    <property type="molecule type" value="Genomic_DNA"/>
</dbReference>
<evidence type="ECO:0000313" key="5">
    <source>
        <dbReference type="Proteomes" id="UP001190926"/>
    </source>
</evidence>
<feature type="compositionally biased region" description="Polar residues" evidence="2">
    <location>
        <begin position="80"/>
        <end position="95"/>
    </location>
</feature>
<evidence type="ECO:0000259" key="3">
    <source>
        <dbReference type="Pfam" id="PF24670"/>
    </source>
</evidence>
<name>A0AAD4J982_PERFH</name>
<dbReference type="PANTHER" id="PTHR47491">
    <property type="entry name" value="CAP-GLY DOMAIN LINKER"/>
    <property type="match status" value="1"/>
</dbReference>
<feature type="region of interest" description="Disordered" evidence="2">
    <location>
        <begin position="72"/>
        <end position="131"/>
    </location>
</feature>
<proteinExistence type="predicted"/>
<feature type="domain" description="DUF7653" evidence="3">
    <location>
        <begin position="612"/>
        <end position="740"/>
    </location>
</feature>
<organism evidence="4 5">
    <name type="scientific">Perilla frutescens var. hirtella</name>
    <name type="common">Perilla citriodora</name>
    <name type="synonym">Perilla setoyensis</name>
    <dbReference type="NCBI Taxonomy" id="608512"/>
    <lineage>
        <taxon>Eukaryota</taxon>
        <taxon>Viridiplantae</taxon>
        <taxon>Streptophyta</taxon>
        <taxon>Embryophyta</taxon>
        <taxon>Tracheophyta</taxon>
        <taxon>Spermatophyta</taxon>
        <taxon>Magnoliopsida</taxon>
        <taxon>eudicotyledons</taxon>
        <taxon>Gunneridae</taxon>
        <taxon>Pentapetalae</taxon>
        <taxon>asterids</taxon>
        <taxon>lamiids</taxon>
        <taxon>Lamiales</taxon>
        <taxon>Lamiaceae</taxon>
        <taxon>Nepetoideae</taxon>
        <taxon>Elsholtzieae</taxon>
        <taxon>Perilla</taxon>
    </lineage>
</organism>
<accession>A0AAD4J982</accession>
<evidence type="ECO:0000256" key="2">
    <source>
        <dbReference type="SAM" id="MobiDB-lite"/>
    </source>
</evidence>
<protein>
    <recommendedName>
        <fullName evidence="3">DUF7653 domain-containing protein</fullName>
    </recommendedName>
</protein>
<sequence length="948" mass="108503">MKKLFFFRSSNTANSNHFSPPSTDKQVSWEKPTERVDKSGKTKHASEDQIFGNTPCLRRSLSFSSGSLYDTGKGLKNSDEQTGSPHSSSYYPNKQSGHRSSRSRTLTPERPTRANFVDPTMVRNAQSTEKYDCTVSRAHSDLSDISSYCSSNVSSKVLDRYIDGEQMERYETKSNFSTRNEFENGNVVKKPPRFQFSAPVAHDARKQKPKSRSFRDTKISQVQLSSKDGSDNGYCNESPRKLAKHVVERLSQSQFQPKMRSKEFDSENPITIEDVYGRNSNRYANAYTDEDSPKNGTIDWHTGAEISDGSRHDESEYLEKVSFSGDKDMSGEHLDAVIDNDVELIAKCKEAEDRASTLSEELQKGNFIQLRGLSVPTLIQTIRSLAEEKVNLALEVSAVFEDRIAERGLFREKLKRGRTELEAQSWKLEKEKNEMQLTLEKELDRRSSEWSLKLEKLQAEEHRLRERVRELAEQNVSLQREVSSSSEKVMETRTKVTNSEKQLGDLSTQVEEAREENHYLQKTLSELQDKTRAAEEERDCVRRKYEEKVVESKDMHQAVSRLQRTCNDQERTIEGLRGLCEELGMKISQDNFDFGIAKLQIEHVRLTGVEHTLRKEAESYRVEVDSLRRENIDLLNRLKNNGKEGGFSTFKLDRELQNRISCLQNQMLPLLTESSQLGRKLIEYVKTNGGFPLNKGPASATCLDGQVLVDYEVKLQGLERAAENLANSTQTMSTVLQEKSALMHDKCCPISVDIQTPLLGDESHKCNEQKSEDIIRSELKAETLLTSLMREKLYSRELDVEQLQTELAAAIRGNDVLKSEVQNAVDNFSCINHKMKEVELQMMKKDETINQLRGDLQECKKELAIMRGILPKISEERDMMWEEVKRYTESNMLLNSEINMLRKKIESLDEDILLKEGQISILKDSMGKRFDLLATPDSTTEFCWTDAR</sequence>
<dbReference type="PANTHER" id="PTHR47491:SF5">
    <property type="entry name" value="CAP-GLY DOMAIN LINKER"/>
    <property type="match status" value="1"/>
</dbReference>
<evidence type="ECO:0000256" key="1">
    <source>
        <dbReference type="SAM" id="Coils"/>
    </source>
</evidence>
<dbReference type="InterPro" id="IPR056070">
    <property type="entry name" value="DUF7653"/>
</dbReference>
<feature type="region of interest" description="Disordered" evidence="2">
    <location>
        <begin position="8"/>
        <end position="51"/>
    </location>
</feature>
<comment type="caution">
    <text evidence="4">The sequence shown here is derived from an EMBL/GenBank/DDBJ whole genome shotgun (WGS) entry which is preliminary data.</text>
</comment>
<keyword evidence="1" id="KW-0175">Coiled coil</keyword>
<feature type="region of interest" description="Disordered" evidence="2">
    <location>
        <begin position="482"/>
        <end position="505"/>
    </location>
</feature>
<feature type="coiled-coil region" evidence="1">
    <location>
        <begin position="610"/>
        <end position="637"/>
    </location>
</feature>
<dbReference type="AlphaFoldDB" id="A0AAD4J982"/>
<feature type="compositionally biased region" description="Polar residues" evidence="2">
    <location>
        <begin position="8"/>
        <end position="26"/>
    </location>
</feature>
<gene>
    <name evidence="4" type="ORF">C2S53_012445</name>
</gene>
<dbReference type="Gene3D" id="1.10.287.2610">
    <property type="match status" value="1"/>
</dbReference>
<evidence type="ECO:0000313" key="4">
    <source>
        <dbReference type="EMBL" id="KAH6829532.1"/>
    </source>
</evidence>
<feature type="compositionally biased region" description="Basic and acidic residues" evidence="2">
    <location>
        <begin position="27"/>
        <end position="47"/>
    </location>
</feature>
<feature type="coiled-coil region" evidence="1">
    <location>
        <begin position="800"/>
        <end position="862"/>
    </location>
</feature>